<evidence type="ECO:0000313" key="2">
    <source>
        <dbReference type="Proteomes" id="UP000094385"/>
    </source>
</evidence>
<reference evidence="1 2" key="1">
    <citation type="journal article" date="2016" name="Proc. Natl. Acad. Sci. U.S.A.">
        <title>Comparative genomics of biotechnologically important yeasts.</title>
        <authorList>
            <person name="Riley R."/>
            <person name="Haridas S."/>
            <person name="Wolfe K.H."/>
            <person name="Lopes M.R."/>
            <person name="Hittinger C.T."/>
            <person name="Goeker M."/>
            <person name="Salamov A.A."/>
            <person name="Wisecaver J.H."/>
            <person name="Long T.M."/>
            <person name="Calvey C.H."/>
            <person name="Aerts A.L."/>
            <person name="Barry K.W."/>
            <person name="Choi C."/>
            <person name="Clum A."/>
            <person name="Coughlan A.Y."/>
            <person name="Deshpande S."/>
            <person name="Douglass A.P."/>
            <person name="Hanson S.J."/>
            <person name="Klenk H.-P."/>
            <person name="LaButti K.M."/>
            <person name="Lapidus A."/>
            <person name="Lindquist E.A."/>
            <person name="Lipzen A.M."/>
            <person name="Meier-Kolthoff J.P."/>
            <person name="Ohm R.A."/>
            <person name="Otillar R.P."/>
            <person name="Pangilinan J.L."/>
            <person name="Peng Y."/>
            <person name="Rokas A."/>
            <person name="Rosa C.A."/>
            <person name="Scheuner C."/>
            <person name="Sibirny A.A."/>
            <person name="Slot J.C."/>
            <person name="Stielow J.B."/>
            <person name="Sun H."/>
            <person name="Kurtzman C.P."/>
            <person name="Blackwell M."/>
            <person name="Grigoriev I.V."/>
            <person name="Jeffries T.W."/>
        </authorList>
    </citation>
    <scope>NUCLEOTIDE SEQUENCE [LARGE SCALE GENOMIC DNA]</scope>
    <source>
        <strain evidence="1 2">NRRL Y-11557</strain>
    </source>
</reference>
<dbReference type="Proteomes" id="UP000094385">
    <property type="component" value="Unassembled WGS sequence"/>
</dbReference>
<name>A0A1E3QES1_LIPST</name>
<evidence type="ECO:0000313" key="1">
    <source>
        <dbReference type="EMBL" id="ODQ76120.1"/>
    </source>
</evidence>
<accession>A0A1E3QES1</accession>
<gene>
    <name evidence="1" type="ORF">LIPSTDRAFT_122838</name>
</gene>
<organism evidence="1 2">
    <name type="scientific">Lipomyces starkeyi NRRL Y-11557</name>
    <dbReference type="NCBI Taxonomy" id="675824"/>
    <lineage>
        <taxon>Eukaryota</taxon>
        <taxon>Fungi</taxon>
        <taxon>Dikarya</taxon>
        <taxon>Ascomycota</taxon>
        <taxon>Saccharomycotina</taxon>
        <taxon>Lipomycetes</taxon>
        <taxon>Lipomycetales</taxon>
        <taxon>Lipomycetaceae</taxon>
        <taxon>Lipomyces</taxon>
    </lineage>
</organism>
<sequence>MDISMDMTNQNWLIHIRIHIHISLSISISTTDIHGYIHIRVSVPIPNSCSTRSSIFCRDMFRAPIDFRSALKIILWRLTQV</sequence>
<dbReference type="AlphaFoldDB" id="A0A1E3QES1"/>
<protein>
    <submittedName>
        <fullName evidence="1">Uncharacterized protein</fullName>
    </submittedName>
</protein>
<dbReference type="EMBL" id="KV454289">
    <property type="protein sequence ID" value="ODQ76120.1"/>
    <property type="molecule type" value="Genomic_DNA"/>
</dbReference>
<proteinExistence type="predicted"/>
<keyword evidence="2" id="KW-1185">Reference proteome</keyword>